<sequence>MLVVKRETLFLKIAISIIGAPVVALCAFVLPKFPSFYAEWLPKLAYLRYPIVIFFYVTAIPFFFALFRAFNILTYIDKNEAFSDLSVKALKHIKHCAVSISLLYIAGMPFFYLTADLDDAPGIIIIGLMVVFGALVVAVFAAVLQKLLQKAIEIKTENDLTI</sequence>
<evidence type="ECO:0000313" key="2">
    <source>
        <dbReference type="EMBL" id="ACJ33974.1"/>
    </source>
</evidence>
<dbReference type="PATRIC" id="fig|491915.6.peg.1658"/>
<dbReference type="EMBL" id="CP000922">
    <property type="protein sequence ID" value="ACJ33974.1"/>
    <property type="molecule type" value="Genomic_DNA"/>
</dbReference>
<proteinExistence type="predicted"/>
<dbReference type="InterPro" id="IPR021354">
    <property type="entry name" value="DUF2975"/>
</dbReference>
<reference evidence="2 3" key="1">
    <citation type="journal article" date="2008" name="Genome Biol.">
        <title>Encapsulated in silica: genome, proteome and physiology of the thermophilic bacterium Anoxybacillus flavithermus WK1.</title>
        <authorList>
            <person name="Saw J.H."/>
            <person name="Mountain B.W."/>
            <person name="Feng L."/>
            <person name="Omelchenko M.V."/>
            <person name="Hou S."/>
            <person name="Saito J.A."/>
            <person name="Stott M.B."/>
            <person name="Li D."/>
            <person name="Zhao G."/>
            <person name="Wu J."/>
            <person name="Galperin M.Y."/>
            <person name="Koonin E.V."/>
            <person name="Makarova K.S."/>
            <person name="Wolf Y.I."/>
            <person name="Rigden D.J."/>
            <person name="Dunfield P.F."/>
            <person name="Wang L."/>
            <person name="Alam M."/>
        </authorList>
    </citation>
    <scope>NUCLEOTIDE SEQUENCE [LARGE SCALE GENOMIC DNA]</scope>
    <source>
        <strain evidence="3">DSM 21510 / WK1</strain>
    </source>
</reference>
<dbReference type="HOGENOM" id="CLU_137354_0_0_9"/>
<keyword evidence="1" id="KW-1133">Transmembrane helix</keyword>
<accession>B7GJW1</accession>
<dbReference type="STRING" id="491915.Aflv_1609"/>
<feature type="transmembrane region" description="Helical" evidence="1">
    <location>
        <begin position="9"/>
        <end position="31"/>
    </location>
</feature>
<keyword evidence="1" id="KW-0472">Membrane</keyword>
<keyword evidence="1" id="KW-0812">Transmembrane</keyword>
<feature type="transmembrane region" description="Helical" evidence="1">
    <location>
        <begin position="96"/>
        <end position="115"/>
    </location>
</feature>
<dbReference type="Pfam" id="PF11188">
    <property type="entry name" value="DUF2975"/>
    <property type="match status" value="1"/>
</dbReference>
<dbReference type="eggNOG" id="ENOG502ZR8H">
    <property type="taxonomic scope" value="Bacteria"/>
</dbReference>
<gene>
    <name evidence="2" type="ordered locus">Aflv_1609</name>
</gene>
<organism evidence="2 3">
    <name type="scientific">Anoxybacillus flavithermus (strain DSM 21510 / WK1)</name>
    <dbReference type="NCBI Taxonomy" id="491915"/>
    <lineage>
        <taxon>Bacteria</taxon>
        <taxon>Bacillati</taxon>
        <taxon>Bacillota</taxon>
        <taxon>Bacilli</taxon>
        <taxon>Bacillales</taxon>
        <taxon>Anoxybacillaceae</taxon>
        <taxon>Anoxybacillus</taxon>
    </lineage>
</organism>
<protein>
    <submittedName>
        <fullName evidence="2">Uncharacterized conserved protein</fullName>
    </submittedName>
</protein>
<dbReference type="AlphaFoldDB" id="B7GJW1"/>
<dbReference type="Proteomes" id="UP000000742">
    <property type="component" value="Chromosome"/>
</dbReference>
<name>B7GJW1_ANOFW</name>
<feature type="transmembrane region" description="Helical" evidence="1">
    <location>
        <begin position="51"/>
        <end position="76"/>
    </location>
</feature>
<evidence type="ECO:0000313" key="3">
    <source>
        <dbReference type="Proteomes" id="UP000000742"/>
    </source>
</evidence>
<dbReference type="KEGG" id="afl:Aflv_1609"/>
<evidence type="ECO:0000256" key="1">
    <source>
        <dbReference type="SAM" id="Phobius"/>
    </source>
</evidence>
<feature type="transmembrane region" description="Helical" evidence="1">
    <location>
        <begin position="121"/>
        <end position="144"/>
    </location>
</feature>